<dbReference type="Gene3D" id="1.10.3020.10">
    <property type="entry name" value="alpha-amino acid ester hydrolase ( Helical cap domain)"/>
    <property type="match status" value="1"/>
</dbReference>
<dbReference type="PANTHER" id="PTHR43056:SF10">
    <property type="entry name" value="COCE_NOND FAMILY, PUTATIVE (AFU_ORTHOLOGUE AFUA_7G00600)-RELATED"/>
    <property type="match status" value="1"/>
</dbReference>
<dbReference type="AlphaFoldDB" id="A0A7W4PMS1"/>
<dbReference type="Gene3D" id="2.60.120.260">
    <property type="entry name" value="Galactose-binding domain-like"/>
    <property type="match status" value="1"/>
</dbReference>
<dbReference type="InterPro" id="IPR008979">
    <property type="entry name" value="Galactose-bd-like_sf"/>
</dbReference>
<organism evidence="4 5">
    <name type="scientific">Gluconacetobacter tumulisoli</name>
    <dbReference type="NCBI Taxonomy" id="1286189"/>
    <lineage>
        <taxon>Bacteria</taxon>
        <taxon>Pseudomonadati</taxon>
        <taxon>Pseudomonadota</taxon>
        <taxon>Alphaproteobacteria</taxon>
        <taxon>Acetobacterales</taxon>
        <taxon>Acetobacteraceae</taxon>
        <taxon>Gluconacetobacter</taxon>
    </lineage>
</organism>
<dbReference type="InterPro" id="IPR005674">
    <property type="entry name" value="CocE/Ser_esterase"/>
</dbReference>
<dbReference type="InterPro" id="IPR006311">
    <property type="entry name" value="TAT_signal"/>
</dbReference>
<dbReference type="InterPro" id="IPR050585">
    <property type="entry name" value="Xaa-Pro_dipeptidyl-ppase/CocE"/>
</dbReference>
<dbReference type="RefSeq" id="WP_182953121.1">
    <property type="nucleotide sequence ID" value="NZ_JABEQM010000001.1"/>
</dbReference>
<evidence type="ECO:0000313" key="4">
    <source>
        <dbReference type="EMBL" id="MBB2200081.1"/>
    </source>
</evidence>
<dbReference type="PROSITE" id="PS51318">
    <property type="entry name" value="TAT"/>
    <property type="match status" value="1"/>
</dbReference>
<dbReference type="InterPro" id="IPR013736">
    <property type="entry name" value="Xaa-Pro_dipept_C"/>
</dbReference>
<accession>A0A7W4PMS1</accession>
<dbReference type="GO" id="GO:0008239">
    <property type="term" value="F:dipeptidyl-peptidase activity"/>
    <property type="evidence" value="ECO:0007669"/>
    <property type="project" value="InterPro"/>
</dbReference>
<feature type="region of interest" description="Disordered" evidence="2">
    <location>
        <begin position="317"/>
        <end position="336"/>
    </location>
</feature>
<dbReference type="SMART" id="SM00939">
    <property type="entry name" value="PepX_C"/>
    <property type="match status" value="1"/>
</dbReference>
<dbReference type="NCBIfam" id="TIGR00976">
    <property type="entry name" value="CocE_NonD"/>
    <property type="match status" value="1"/>
</dbReference>
<evidence type="ECO:0000256" key="1">
    <source>
        <dbReference type="ARBA" id="ARBA00022801"/>
    </source>
</evidence>
<name>A0A7W4PMS1_9PROT</name>
<dbReference type="SUPFAM" id="SSF53474">
    <property type="entry name" value="alpha/beta-Hydrolases"/>
    <property type="match status" value="1"/>
</dbReference>
<keyword evidence="5" id="KW-1185">Reference proteome</keyword>
<dbReference type="EMBL" id="JABEQM010000001">
    <property type="protein sequence ID" value="MBB2200081.1"/>
    <property type="molecule type" value="Genomic_DNA"/>
</dbReference>
<dbReference type="Proteomes" id="UP000578030">
    <property type="component" value="Unassembled WGS sequence"/>
</dbReference>
<dbReference type="InterPro" id="IPR000383">
    <property type="entry name" value="Xaa-Pro-like_dom"/>
</dbReference>
<dbReference type="Gene3D" id="3.40.50.1820">
    <property type="entry name" value="alpha/beta hydrolase"/>
    <property type="match status" value="1"/>
</dbReference>
<evidence type="ECO:0000256" key="2">
    <source>
        <dbReference type="SAM" id="MobiDB-lite"/>
    </source>
</evidence>
<evidence type="ECO:0000259" key="3">
    <source>
        <dbReference type="SMART" id="SM00939"/>
    </source>
</evidence>
<feature type="domain" description="Xaa-Pro dipeptidyl-peptidase C-terminal" evidence="3">
    <location>
        <begin position="346"/>
        <end position="595"/>
    </location>
</feature>
<dbReference type="PANTHER" id="PTHR43056">
    <property type="entry name" value="PEPTIDASE S9 PROLYL OLIGOPEPTIDASE"/>
    <property type="match status" value="1"/>
</dbReference>
<gene>
    <name evidence="4" type="ORF">HLH28_00545</name>
</gene>
<reference evidence="4 5" key="1">
    <citation type="submission" date="2020-04" db="EMBL/GenBank/DDBJ databases">
        <title>Description of novel Gluconacetobacter.</title>
        <authorList>
            <person name="Sombolestani A."/>
        </authorList>
    </citation>
    <scope>NUCLEOTIDE SEQUENCE [LARGE SCALE GENOMIC DNA]</scope>
    <source>
        <strain evidence="4 5">LMG 27802</strain>
    </source>
</reference>
<proteinExistence type="predicted"/>
<dbReference type="InterPro" id="IPR029058">
    <property type="entry name" value="AB_hydrolase_fold"/>
</dbReference>
<dbReference type="Pfam" id="PF02129">
    <property type="entry name" value="Peptidase_S15"/>
    <property type="match status" value="1"/>
</dbReference>
<sequence>MNDRNDATRRTVLGLAAGVAATTVAGPARSDPAADAARTDWAVALDDPAIRAMETVWIPMADGTRLAARLFLPAGAEARPVGAVLEYLPYRLRDGYRYRDDIAGPALARAGIALVRVDIRGTGDSEGIIIDEYMPAEQGDALTVLAWIARQPWCNGQVGMRGISYGSFDGLQAAAKNPPMLRAIVSTCGTDQRYLDDIHYRGGCLLQAQIDWAMEWQAVMRSPPDPTVVGADRWRALWRQRLEAARAVTIDWTRHQRLDDKWQYGSIADYRSVHCAVFHVGGMLDCYVDAPVRMMEGAPTLPQKALIGPWTHKWPGYPDPPGHRGPPTPAANGVPGPGLDWLPVEARWWRHWLAGEANGIMDEPRFWAFRQRLAAGAVFPRDAMGEWISEDKWPSAGIERQAWFLNPDGLGRAAGARVLREHRTDLLVGFATPTTYSSGDTTSWWREQSGDDAGCLTFDSAVLDAPLDLMGRPVFRIRVRADRPVAKLFVRLTELAPDGRSHLVSHAVLNLTHRDGHVTPSPLVPGHDYDVTMDGLFTCHRFAPGSRLRVAVSENWWPVTWPSPGLGSLHITTGASSVDLPVRPVRDDISPPFTVWADRYAQSGLPPAPYGDRLANVTVSGPAGQRVFSLNTGTNTPDPHLVEAIGMTIGYAYRARRTIREDDPNSAEMEAEANAIHQRGDWKTRLRAWSLMRSTATHFHCRETLEAWEGDRLVFSRTWEQRIPRDLV</sequence>
<evidence type="ECO:0000313" key="5">
    <source>
        <dbReference type="Proteomes" id="UP000578030"/>
    </source>
</evidence>
<keyword evidence="1 4" id="KW-0378">Hydrolase</keyword>
<protein>
    <submittedName>
        <fullName evidence="4">CocE/NonD family hydrolase</fullName>
    </submittedName>
</protein>
<comment type="caution">
    <text evidence="4">The sequence shown here is derived from an EMBL/GenBank/DDBJ whole genome shotgun (WGS) entry which is preliminary data.</text>
</comment>
<dbReference type="SUPFAM" id="SSF49785">
    <property type="entry name" value="Galactose-binding domain-like"/>
    <property type="match status" value="1"/>
</dbReference>
<dbReference type="Pfam" id="PF08530">
    <property type="entry name" value="PepX_C"/>
    <property type="match status" value="1"/>
</dbReference>
<feature type="compositionally biased region" description="Pro residues" evidence="2">
    <location>
        <begin position="317"/>
        <end position="329"/>
    </location>
</feature>